<dbReference type="SUPFAM" id="SSF161098">
    <property type="entry name" value="MetI-like"/>
    <property type="match status" value="1"/>
</dbReference>
<evidence type="ECO:0000313" key="10">
    <source>
        <dbReference type="EMBL" id="MDP9922873.1"/>
    </source>
</evidence>
<keyword evidence="6 7" id="KW-0472">Membrane</keyword>
<comment type="subcellular location">
    <subcellularLocation>
        <location evidence="1 7">Cell membrane</location>
        <topology evidence="1 7">Multi-pass membrane protein</topology>
    </subcellularLocation>
</comment>
<evidence type="ECO:0000256" key="5">
    <source>
        <dbReference type="ARBA" id="ARBA00022989"/>
    </source>
</evidence>
<feature type="transmembrane region" description="Helical" evidence="7">
    <location>
        <begin position="334"/>
        <end position="355"/>
    </location>
</feature>
<feature type="domain" description="ABC transmembrane type-1" evidence="9">
    <location>
        <begin position="132"/>
        <end position="359"/>
    </location>
</feature>
<organism evidence="10 11">
    <name type="scientific">Variovorax boronicumulans</name>
    <dbReference type="NCBI Taxonomy" id="436515"/>
    <lineage>
        <taxon>Bacteria</taxon>
        <taxon>Pseudomonadati</taxon>
        <taxon>Pseudomonadota</taxon>
        <taxon>Betaproteobacteria</taxon>
        <taxon>Burkholderiales</taxon>
        <taxon>Comamonadaceae</taxon>
        <taxon>Variovorax</taxon>
    </lineage>
</organism>
<evidence type="ECO:0000256" key="8">
    <source>
        <dbReference type="SAM" id="MobiDB-lite"/>
    </source>
</evidence>
<dbReference type="Proteomes" id="UP001244295">
    <property type="component" value="Unassembled WGS sequence"/>
</dbReference>
<dbReference type="Pfam" id="PF00528">
    <property type="entry name" value="BPD_transp_1"/>
    <property type="match status" value="1"/>
</dbReference>
<dbReference type="InterPro" id="IPR045621">
    <property type="entry name" value="BPD_transp_1_N"/>
</dbReference>
<dbReference type="PANTHER" id="PTHR43163">
    <property type="entry name" value="DIPEPTIDE TRANSPORT SYSTEM PERMEASE PROTEIN DPPB-RELATED"/>
    <property type="match status" value="1"/>
</dbReference>
<sequence length="373" mass="40525">MSAGEMAMQPQQPADIPVPVEPPPAVAAMPARAAWRRRARWLASTLLTVFITLAGLLLVTFLLGRVLPADPVLRVVGDRAPQELYDRVYREMGLHRPVAQQFALFVGDMVRGNFGKSLVTGNPIAEDILRYFPATFELATLAIVIGVLAGIPLGVLCAQHAGRLPDHLARVASLAGHSVPIFWLGIVGLLVFYANLGWVAGPGRLDVAYRYSVPEVTRLMLVDTLLAGEWEAFGNALSHIVLPATLLGLVALGYVTRMTRSFLLWQLRQDYTTVLRLKGLSESAILWRHALRNAAGPILAVIALTYAYLLEGAVLTETVFAWPGLGMYITDSLFAADIPAVLTATLLVGLIFMLVNIASELIQSALDPRTHRP</sequence>
<keyword evidence="3" id="KW-1003">Cell membrane</keyword>
<evidence type="ECO:0000256" key="3">
    <source>
        <dbReference type="ARBA" id="ARBA00022475"/>
    </source>
</evidence>
<feature type="transmembrane region" description="Helical" evidence="7">
    <location>
        <begin position="298"/>
        <end position="322"/>
    </location>
</feature>
<evidence type="ECO:0000256" key="7">
    <source>
        <dbReference type="RuleBase" id="RU363032"/>
    </source>
</evidence>
<dbReference type="EMBL" id="JAUSRR010000003">
    <property type="protein sequence ID" value="MDP9922873.1"/>
    <property type="molecule type" value="Genomic_DNA"/>
</dbReference>
<dbReference type="AlphaFoldDB" id="A0AAW8DTI2"/>
<name>A0AAW8DTI2_9BURK</name>
<dbReference type="GO" id="GO:0071916">
    <property type="term" value="F:dipeptide transmembrane transporter activity"/>
    <property type="evidence" value="ECO:0007669"/>
    <property type="project" value="TreeGrafter"/>
</dbReference>
<evidence type="ECO:0000256" key="6">
    <source>
        <dbReference type="ARBA" id="ARBA00023136"/>
    </source>
</evidence>
<dbReference type="PANTHER" id="PTHR43163:SF8">
    <property type="entry name" value="D,D-DIPEPTIDE TRANSPORT SYSTEM PERMEASE PROTEIN DDPB-RELATED"/>
    <property type="match status" value="1"/>
</dbReference>
<evidence type="ECO:0000256" key="4">
    <source>
        <dbReference type="ARBA" id="ARBA00022692"/>
    </source>
</evidence>
<comment type="similarity">
    <text evidence="7">Belongs to the binding-protein-dependent transport system permease family.</text>
</comment>
<gene>
    <name evidence="10" type="ORF">J2W25_001894</name>
</gene>
<dbReference type="InterPro" id="IPR000515">
    <property type="entry name" value="MetI-like"/>
</dbReference>
<dbReference type="Pfam" id="PF19300">
    <property type="entry name" value="BPD_transp_1_N"/>
    <property type="match status" value="1"/>
</dbReference>
<dbReference type="GO" id="GO:0005886">
    <property type="term" value="C:plasma membrane"/>
    <property type="evidence" value="ECO:0007669"/>
    <property type="project" value="UniProtKB-SubCell"/>
</dbReference>
<proteinExistence type="inferred from homology"/>
<evidence type="ECO:0000259" key="9">
    <source>
        <dbReference type="PROSITE" id="PS50928"/>
    </source>
</evidence>
<dbReference type="RefSeq" id="WP_307636440.1">
    <property type="nucleotide sequence ID" value="NZ_JAUSRR010000003.1"/>
</dbReference>
<dbReference type="CDD" id="cd06261">
    <property type="entry name" value="TM_PBP2"/>
    <property type="match status" value="1"/>
</dbReference>
<feature type="transmembrane region" description="Helical" evidence="7">
    <location>
        <begin position="41"/>
        <end position="63"/>
    </location>
</feature>
<keyword evidence="2 7" id="KW-0813">Transport</keyword>
<protein>
    <submittedName>
        <fullName evidence="10">Peptide/nickel transport system permease protein</fullName>
    </submittedName>
</protein>
<evidence type="ECO:0000256" key="2">
    <source>
        <dbReference type="ARBA" id="ARBA00022448"/>
    </source>
</evidence>
<reference evidence="10" key="1">
    <citation type="submission" date="2023-07" db="EMBL/GenBank/DDBJ databases">
        <title>Sorghum-associated microbial communities from plants grown in Nebraska, USA.</title>
        <authorList>
            <person name="Schachtman D."/>
        </authorList>
    </citation>
    <scope>NUCLEOTIDE SEQUENCE</scope>
    <source>
        <strain evidence="10">DS2795</strain>
    </source>
</reference>
<keyword evidence="4 7" id="KW-0812">Transmembrane</keyword>
<keyword evidence="5 7" id="KW-1133">Transmembrane helix</keyword>
<evidence type="ECO:0000256" key="1">
    <source>
        <dbReference type="ARBA" id="ARBA00004651"/>
    </source>
</evidence>
<comment type="caution">
    <text evidence="10">The sequence shown here is derived from an EMBL/GenBank/DDBJ whole genome shotgun (WGS) entry which is preliminary data.</text>
</comment>
<accession>A0AAW8DTI2</accession>
<dbReference type="Gene3D" id="1.10.3720.10">
    <property type="entry name" value="MetI-like"/>
    <property type="match status" value="1"/>
</dbReference>
<dbReference type="PROSITE" id="PS50928">
    <property type="entry name" value="ABC_TM1"/>
    <property type="match status" value="1"/>
</dbReference>
<feature type="transmembrane region" description="Helical" evidence="7">
    <location>
        <begin position="138"/>
        <end position="158"/>
    </location>
</feature>
<feature type="transmembrane region" description="Helical" evidence="7">
    <location>
        <begin position="179"/>
        <end position="200"/>
    </location>
</feature>
<feature type="transmembrane region" description="Helical" evidence="7">
    <location>
        <begin position="236"/>
        <end position="255"/>
    </location>
</feature>
<evidence type="ECO:0000313" key="11">
    <source>
        <dbReference type="Proteomes" id="UP001244295"/>
    </source>
</evidence>
<dbReference type="InterPro" id="IPR035906">
    <property type="entry name" value="MetI-like_sf"/>
</dbReference>
<feature type="region of interest" description="Disordered" evidence="8">
    <location>
        <begin position="1"/>
        <end position="21"/>
    </location>
</feature>